<evidence type="ECO:0000313" key="4">
    <source>
        <dbReference type="Proteomes" id="UP000077926"/>
    </source>
</evidence>
<organism evidence="3 4">
    <name type="scientific">Peribacillus muralis</name>
    <dbReference type="NCBI Taxonomy" id="264697"/>
    <lineage>
        <taxon>Bacteria</taxon>
        <taxon>Bacillati</taxon>
        <taxon>Bacillota</taxon>
        <taxon>Bacilli</taxon>
        <taxon>Bacillales</taxon>
        <taxon>Bacillaceae</taxon>
        <taxon>Peribacillus</taxon>
    </lineage>
</organism>
<dbReference type="InterPro" id="IPR002711">
    <property type="entry name" value="HNH"/>
</dbReference>
<dbReference type="STRING" id="264697.ABE28_008865"/>
<dbReference type="AlphaFoldDB" id="A0A1B3XMK2"/>
<dbReference type="CDD" id="cd00085">
    <property type="entry name" value="HNHc"/>
    <property type="match status" value="1"/>
</dbReference>
<dbReference type="GO" id="GO:0008270">
    <property type="term" value="F:zinc ion binding"/>
    <property type="evidence" value="ECO:0007669"/>
    <property type="project" value="InterPro"/>
</dbReference>
<dbReference type="Gene3D" id="1.10.30.50">
    <property type="match status" value="1"/>
</dbReference>
<dbReference type="OrthoDB" id="2662325at2"/>
<dbReference type="Proteomes" id="UP000077926">
    <property type="component" value="Chromosome"/>
</dbReference>
<proteinExistence type="predicted"/>
<dbReference type="SMART" id="SM00507">
    <property type="entry name" value="HNHc"/>
    <property type="match status" value="1"/>
</dbReference>
<name>A0A1B3XMK2_9BACI</name>
<evidence type="ECO:0000313" key="3">
    <source>
        <dbReference type="EMBL" id="AOH54462.1"/>
    </source>
</evidence>
<dbReference type="KEGG" id="bmur:ABE28_008865"/>
<dbReference type="GO" id="GO:0003676">
    <property type="term" value="F:nucleic acid binding"/>
    <property type="evidence" value="ECO:0007669"/>
    <property type="project" value="InterPro"/>
</dbReference>
<dbReference type="Pfam" id="PF01844">
    <property type="entry name" value="HNH"/>
    <property type="match status" value="1"/>
</dbReference>
<dbReference type="EMBL" id="CP017080">
    <property type="protein sequence ID" value="AOH54462.1"/>
    <property type="molecule type" value="Genomic_DNA"/>
</dbReference>
<protein>
    <recommendedName>
        <fullName evidence="2">HNH nuclease domain-containing protein</fullName>
    </recommendedName>
</protein>
<feature type="compositionally biased region" description="Basic residues" evidence="1">
    <location>
        <begin position="21"/>
        <end position="31"/>
    </location>
</feature>
<dbReference type="InterPro" id="IPR003615">
    <property type="entry name" value="HNH_nuc"/>
</dbReference>
<feature type="domain" description="HNH nuclease" evidence="2">
    <location>
        <begin position="52"/>
        <end position="101"/>
    </location>
</feature>
<reference evidence="3 4" key="1">
    <citation type="submission" date="2016-08" db="EMBL/GenBank/DDBJ databases">
        <title>Complete genome sequence of Bacillus muralis G25-68, a strain with toxicity to nematodes.</title>
        <authorList>
            <person name="Zheng Z."/>
        </authorList>
    </citation>
    <scope>NUCLEOTIDE SEQUENCE [LARGE SCALE GENOMIC DNA]</scope>
    <source>
        <strain evidence="3 4">G25-68</strain>
    </source>
</reference>
<evidence type="ECO:0000256" key="1">
    <source>
        <dbReference type="SAM" id="MobiDB-lite"/>
    </source>
</evidence>
<keyword evidence="4" id="KW-1185">Reference proteome</keyword>
<gene>
    <name evidence="3" type="ORF">ABE28_008865</name>
</gene>
<feature type="region of interest" description="Disordered" evidence="1">
    <location>
        <begin position="1"/>
        <end position="33"/>
    </location>
</feature>
<evidence type="ECO:0000259" key="2">
    <source>
        <dbReference type="SMART" id="SM00507"/>
    </source>
</evidence>
<dbReference type="GO" id="GO:0004519">
    <property type="term" value="F:endonuclease activity"/>
    <property type="evidence" value="ECO:0007669"/>
    <property type="project" value="InterPro"/>
</dbReference>
<dbReference type="RefSeq" id="WP_064465832.1">
    <property type="nucleotide sequence ID" value="NZ_CP017080.1"/>
</dbReference>
<accession>A0A1B3XMK2</accession>
<sequence length="166" mass="19855">MPIEFRPVPKPVSKPKEKPRYKERKPKKRKKLETFKGRTIPPAKVRGSISKKEYGKVIEIYGHNCAYCFSSYIEMHHIRFRSQQGRGTYRNLIPLCKEHHGLAHRNRVFADQLRRERIQAYGEWYWADKFDLWKQNLIPNTTDKAFEDFMLKEEVKAREAVCTNQD</sequence>